<evidence type="ECO:0000313" key="8">
    <source>
        <dbReference type="Proteomes" id="UP000533476"/>
    </source>
</evidence>
<organism evidence="7 8">
    <name type="scientific">Sulfobacillus harzensis</name>
    <dbReference type="NCBI Taxonomy" id="2729629"/>
    <lineage>
        <taxon>Bacteria</taxon>
        <taxon>Bacillati</taxon>
        <taxon>Bacillota</taxon>
        <taxon>Clostridia</taxon>
        <taxon>Eubacteriales</taxon>
        <taxon>Clostridiales Family XVII. Incertae Sedis</taxon>
        <taxon>Sulfobacillus</taxon>
    </lineage>
</organism>
<comment type="caution">
    <text evidence="7">The sequence shown here is derived from an EMBL/GenBank/DDBJ whole genome shotgun (WGS) entry which is preliminary data.</text>
</comment>
<keyword evidence="3" id="KW-0479">Metal-binding</keyword>
<evidence type="ECO:0000256" key="1">
    <source>
        <dbReference type="ARBA" id="ARBA00001947"/>
    </source>
</evidence>
<sequence>MRLAIIPVGRFDSDWSVLSPDAPPGRRVQIPVYSYLVETGEGRILFDTGCSHQCRVDPVALLGEDTVPVLTPELQPADHISAQLAALGIDLQDIDMVVNSHLHFDHAGGNEAFTQHRFGVQADEWQAALTDRESYPDLSFQPADASRVTLFDGDTELAPGLHLIATPGHTPGHQSLIVELRDGPFIITSDAVYTRAHFSLDNIGASHDRDQARASLKRLMELVDDGARPFFSHDPDQVVLEGWKLAPFWYE</sequence>
<evidence type="ECO:0000256" key="5">
    <source>
        <dbReference type="ARBA" id="ARBA00022833"/>
    </source>
</evidence>
<keyword evidence="8" id="KW-1185">Reference proteome</keyword>
<dbReference type="InterPro" id="IPR051013">
    <property type="entry name" value="MBL_superfamily_lactonases"/>
</dbReference>
<dbReference type="Pfam" id="PF00753">
    <property type="entry name" value="Lactamase_B"/>
    <property type="match status" value="1"/>
</dbReference>
<protein>
    <submittedName>
        <fullName evidence="7">N-acyl homoserine lactonase family protein</fullName>
    </submittedName>
</protein>
<comment type="similarity">
    <text evidence="2">Belongs to the metallo-beta-lactamase superfamily.</text>
</comment>
<dbReference type="SMART" id="SM00849">
    <property type="entry name" value="Lactamase_B"/>
    <property type="match status" value="1"/>
</dbReference>
<dbReference type="InterPro" id="IPR001279">
    <property type="entry name" value="Metallo-B-lactamas"/>
</dbReference>
<proteinExistence type="inferred from homology"/>
<dbReference type="SUPFAM" id="SSF56281">
    <property type="entry name" value="Metallo-hydrolase/oxidoreductase"/>
    <property type="match status" value="1"/>
</dbReference>
<dbReference type="AlphaFoldDB" id="A0A7Y0L6D0"/>
<gene>
    <name evidence="7" type="ORF">HIJ39_17170</name>
</gene>
<keyword evidence="4" id="KW-0378">Hydrolase</keyword>
<evidence type="ECO:0000313" key="7">
    <source>
        <dbReference type="EMBL" id="NMP24066.1"/>
    </source>
</evidence>
<name>A0A7Y0L6D0_9FIRM</name>
<dbReference type="RefSeq" id="WP_169101867.1">
    <property type="nucleotide sequence ID" value="NZ_JABBVZ010000081.1"/>
</dbReference>
<dbReference type="GO" id="GO:0016787">
    <property type="term" value="F:hydrolase activity"/>
    <property type="evidence" value="ECO:0007669"/>
    <property type="project" value="UniProtKB-KW"/>
</dbReference>
<accession>A0A7Y0L6D0</accession>
<dbReference type="EMBL" id="JABBVZ010000081">
    <property type="protein sequence ID" value="NMP24066.1"/>
    <property type="molecule type" value="Genomic_DNA"/>
</dbReference>
<feature type="domain" description="Metallo-beta-lactamase" evidence="6">
    <location>
        <begin position="31"/>
        <end position="233"/>
    </location>
</feature>
<evidence type="ECO:0000256" key="4">
    <source>
        <dbReference type="ARBA" id="ARBA00022801"/>
    </source>
</evidence>
<dbReference type="GO" id="GO:0046872">
    <property type="term" value="F:metal ion binding"/>
    <property type="evidence" value="ECO:0007669"/>
    <property type="project" value="UniProtKB-KW"/>
</dbReference>
<dbReference type="CDD" id="cd07729">
    <property type="entry name" value="AHL_lactonase_MBL-fold"/>
    <property type="match status" value="1"/>
</dbReference>
<evidence type="ECO:0000256" key="3">
    <source>
        <dbReference type="ARBA" id="ARBA00022723"/>
    </source>
</evidence>
<reference evidence="7 8" key="1">
    <citation type="submission" date="2020-04" db="EMBL/GenBank/DDBJ databases">
        <authorList>
            <person name="Zhang R."/>
            <person name="Schippers A."/>
        </authorList>
    </citation>
    <scope>NUCLEOTIDE SEQUENCE [LARGE SCALE GENOMIC DNA]</scope>
    <source>
        <strain evidence="7 8">DSM 109850</strain>
    </source>
</reference>
<keyword evidence="5" id="KW-0862">Zinc</keyword>
<dbReference type="InterPro" id="IPR036866">
    <property type="entry name" value="RibonucZ/Hydroxyglut_hydro"/>
</dbReference>
<dbReference type="PANTHER" id="PTHR42978">
    <property type="entry name" value="QUORUM-QUENCHING LACTONASE YTNP-RELATED-RELATED"/>
    <property type="match status" value="1"/>
</dbReference>
<dbReference type="Gene3D" id="3.60.15.10">
    <property type="entry name" value="Ribonuclease Z/Hydroxyacylglutathione hydrolase-like"/>
    <property type="match status" value="1"/>
</dbReference>
<evidence type="ECO:0000256" key="2">
    <source>
        <dbReference type="ARBA" id="ARBA00007749"/>
    </source>
</evidence>
<dbReference type="Proteomes" id="UP000533476">
    <property type="component" value="Unassembled WGS sequence"/>
</dbReference>
<evidence type="ECO:0000259" key="6">
    <source>
        <dbReference type="SMART" id="SM00849"/>
    </source>
</evidence>
<comment type="cofactor">
    <cofactor evidence="1">
        <name>Zn(2+)</name>
        <dbReference type="ChEBI" id="CHEBI:29105"/>
    </cofactor>
</comment>
<dbReference type="PANTHER" id="PTHR42978:SF2">
    <property type="entry name" value="102 KBASES UNSTABLE REGION: FROM 1 TO 119443"/>
    <property type="match status" value="1"/>
</dbReference>